<dbReference type="Proteomes" id="UP000887565">
    <property type="component" value="Unplaced"/>
</dbReference>
<dbReference type="AlphaFoldDB" id="A0A915L3I5"/>
<feature type="compositionally biased region" description="Basic and acidic residues" evidence="1">
    <location>
        <begin position="45"/>
        <end position="56"/>
    </location>
</feature>
<sequence length="75" mass="7775">MMKCKTNDDGDADASATKITGKGDNHRKIVGGEGDDATKIMGEGDDGRKTAREDSNATKITGEGGDATVDQKTSE</sequence>
<proteinExistence type="predicted"/>
<evidence type="ECO:0000313" key="3">
    <source>
        <dbReference type="WBParaSite" id="nRc.2.0.1.t45665-RA"/>
    </source>
</evidence>
<name>A0A915L3I5_ROMCU</name>
<feature type="region of interest" description="Disordered" evidence="1">
    <location>
        <begin position="1"/>
        <end position="75"/>
    </location>
</feature>
<keyword evidence="2" id="KW-1185">Reference proteome</keyword>
<accession>A0A915L3I5</accession>
<protein>
    <submittedName>
        <fullName evidence="3">Uncharacterized protein</fullName>
    </submittedName>
</protein>
<evidence type="ECO:0000256" key="1">
    <source>
        <dbReference type="SAM" id="MobiDB-lite"/>
    </source>
</evidence>
<evidence type="ECO:0000313" key="2">
    <source>
        <dbReference type="Proteomes" id="UP000887565"/>
    </source>
</evidence>
<organism evidence="2 3">
    <name type="scientific">Romanomermis culicivorax</name>
    <name type="common">Nematode worm</name>
    <dbReference type="NCBI Taxonomy" id="13658"/>
    <lineage>
        <taxon>Eukaryota</taxon>
        <taxon>Metazoa</taxon>
        <taxon>Ecdysozoa</taxon>
        <taxon>Nematoda</taxon>
        <taxon>Enoplea</taxon>
        <taxon>Dorylaimia</taxon>
        <taxon>Mermithida</taxon>
        <taxon>Mermithoidea</taxon>
        <taxon>Mermithidae</taxon>
        <taxon>Romanomermis</taxon>
    </lineage>
</organism>
<dbReference type="WBParaSite" id="nRc.2.0.1.t45665-RA">
    <property type="protein sequence ID" value="nRc.2.0.1.t45665-RA"/>
    <property type="gene ID" value="nRc.2.0.1.g45665"/>
</dbReference>
<reference evidence="3" key="1">
    <citation type="submission" date="2022-11" db="UniProtKB">
        <authorList>
            <consortium name="WormBaseParasite"/>
        </authorList>
    </citation>
    <scope>IDENTIFICATION</scope>
</reference>